<protein>
    <submittedName>
        <fullName evidence="2">Putative membrane protein SirB2</fullName>
    </submittedName>
</protein>
<name>A0A562DZQ2_9GAMM</name>
<dbReference type="Proteomes" id="UP000321583">
    <property type="component" value="Unassembled WGS sequence"/>
</dbReference>
<dbReference type="Pfam" id="PF04247">
    <property type="entry name" value="SirB"/>
    <property type="match status" value="1"/>
</dbReference>
<feature type="transmembrane region" description="Helical" evidence="1">
    <location>
        <begin position="12"/>
        <end position="32"/>
    </location>
</feature>
<organism evidence="2 3">
    <name type="scientific">Pseudoxanthomonas taiwanensis J19</name>
    <dbReference type="NCBI Taxonomy" id="935569"/>
    <lineage>
        <taxon>Bacteria</taxon>
        <taxon>Pseudomonadati</taxon>
        <taxon>Pseudomonadota</taxon>
        <taxon>Gammaproteobacteria</taxon>
        <taxon>Lysobacterales</taxon>
        <taxon>Lysobacteraceae</taxon>
        <taxon>Pseudoxanthomonas</taxon>
    </lineage>
</organism>
<keyword evidence="3" id="KW-1185">Reference proteome</keyword>
<feature type="transmembrane region" description="Helical" evidence="1">
    <location>
        <begin position="44"/>
        <end position="64"/>
    </location>
</feature>
<evidence type="ECO:0000256" key="1">
    <source>
        <dbReference type="SAM" id="Phobius"/>
    </source>
</evidence>
<keyword evidence="1" id="KW-0812">Transmembrane</keyword>
<dbReference type="EMBL" id="VLJS01000048">
    <property type="protein sequence ID" value="TWH14964.1"/>
    <property type="molecule type" value="Genomic_DNA"/>
</dbReference>
<reference evidence="2 3" key="1">
    <citation type="submission" date="2019-07" db="EMBL/GenBank/DDBJ databases">
        <title>Genome sequencing of lignin-degrading bacterial isolates.</title>
        <authorList>
            <person name="Gladden J."/>
        </authorList>
    </citation>
    <scope>NUCLEOTIDE SEQUENCE [LARGE SCALE GENOMIC DNA]</scope>
    <source>
        <strain evidence="2 3">J19</strain>
    </source>
</reference>
<evidence type="ECO:0000313" key="2">
    <source>
        <dbReference type="EMBL" id="TWH14964.1"/>
    </source>
</evidence>
<keyword evidence="1" id="KW-0472">Membrane</keyword>
<proteinExistence type="predicted"/>
<keyword evidence="1" id="KW-1133">Transmembrane helix</keyword>
<dbReference type="OrthoDB" id="5588650at2"/>
<dbReference type="AlphaFoldDB" id="A0A562DZQ2"/>
<feature type="transmembrane region" description="Helical" evidence="1">
    <location>
        <begin position="70"/>
        <end position="92"/>
    </location>
</feature>
<comment type="caution">
    <text evidence="2">The sequence shown here is derived from an EMBL/GenBank/DDBJ whole genome shotgun (WGS) entry which is preliminary data.</text>
</comment>
<feature type="transmembrane region" description="Helical" evidence="1">
    <location>
        <begin position="104"/>
        <end position="123"/>
    </location>
</feature>
<gene>
    <name evidence="2" type="ORF">L613_002000000180</name>
</gene>
<dbReference type="InterPro" id="IPR007360">
    <property type="entry name" value="SirB"/>
</dbReference>
<evidence type="ECO:0000313" key="3">
    <source>
        <dbReference type="Proteomes" id="UP000321583"/>
    </source>
</evidence>
<accession>A0A562DZQ2</accession>
<dbReference type="PIRSF" id="PIRSF005610">
    <property type="entry name" value="SirB"/>
    <property type="match status" value="1"/>
</dbReference>
<dbReference type="RefSeq" id="WP_028914488.1">
    <property type="nucleotide sequence ID" value="NZ_VLJS01000048.1"/>
</dbReference>
<sequence length="133" mass="14479">MIEFYPQIKLVHVSAVMLSGSFFALRGLSLLAGLQWPRHALPRYLSYTIDTVLLTAALMLLTILPRELYANGWLLVKLGFVASYVVLGILAFRPRRGPGARGGLLAAAALCFLQAYCIARAHHPLGALYLLGG</sequence>